<dbReference type="PRINTS" id="PR00111">
    <property type="entry name" value="ABHYDROLASE"/>
</dbReference>
<feature type="domain" description="AB hydrolase-1" evidence="1">
    <location>
        <begin position="63"/>
        <end position="301"/>
    </location>
</feature>
<dbReference type="EMBL" id="LRVM01000001">
    <property type="protein sequence ID" value="KXL54292.1"/>
    <property type="molecule type" value="Genomic_DNA"/>
</dbReference>
<keyword evidence="4" id="KW-1185">Reference proteome</keyword>
<dbReference type="RefSeq" id="WP_066083715.1">
    <property type="nucleotide sequence ID" value="NZ_LRVM01000001.1"/>
</dbReference>
<dbReference type="PRINTS" id="PR00412">
    <property type="entry name" value="EPOXHYDRLASE"/>
</dbReference>
<dbReference type="Gene3D" id="3.40.50.1820">
    <property type="entry name" value="alpha/beta hydrolase"/>
    <property type="match status" value="1"/>
</dbReference>
<dbReference type="EMBL" id="LRVM01000001">
    <property type="protein sequence ID" value="KXL54167.1"/>
    <property type="molecule type" value="Genomic_DNA"/>
</dbReference>
<evidence type="ECO:0000313" key="2">
    <source>
        <dbReference type="EMBL" id="KXL54167.1"/>
    </source>
</evidence>
<protein>
    <submittedName>
        <fullName evidence="2">2-hydroxy-6-oxo-6-(2'-aminophenyl)hexa-2, 4-dienoic acid hydrolase</fullName>
        <ecNumber evidence="2">3.7.1.13</ecNumber>
    </submittedName>
</protein>
<dbReference type="Proteomes" id="UP000070539">
    <property type="component" value="Unassembled WGS sequence"/>
</dbReference>
<sequence length="314" mass="34937">MHKKVKEAALSLSAAAAGLLGGLFLWQKACFWQAQKKAAITNFEIYTSPFGDIAYTTMGHGRPLLLIHSMMLGTSLQEWDMVIRDLAKSYHVYAMDLPGFGASFVPGKPWTAYQYAHCIDDFLQKVIRRPAFILASNGGADMALVASMLYPAKIKGLILVSPEGFGRGFATNAEVKPLHSLLLPILGTQHYLSGTTKGKIKEILEEAFFAKENISKDLVNACYYSARRSQKAQVSFATLKTSFWRAETKAAFSALNVPFEIIWGEENKLNPILNLEWAKDVRPDGEYVVFEEVGNFPHLENNQAFTGIIKDFLK</sequence>
<dbReference type="SUPFAM" id="SSF53474">
    <property type="entry name" value="alpha/beta-Hydrolases"/>
    <property type="match status" value="1"/>
</dbReference>
<proteinExistence type="predicted"/>
<dbReference type="InterPro" id="IPR000639">
    <property type="entry name" value="Epox_hydrolase-like"/>
</dbReference>
<dbReference type="PANTHER" id="PTHR46438">
    <property type="entry name" value="ALPHA/BETA-HYDROLASES SUPERFAMILY PROTEIN"/>
    <property type="match status" value="1"/>
</dbReference>
<evidence type="ECO:0000313" key="3">
    <source>
        <dbReference type="EMBL" id="KXL54292.1"/>
    </source>
</evidence>
<gene>
    <name evidence="2" type="primary">carC_1</name>
    <name evidence="3" type="synonym">carC_2</name>
    <name evidence="2" type="ORF">CLNEO_02650</name>
    <name evidence="3" type="ORF">CLNEO_03940</name>
</gene>
<evidence type="ECO:0000313" key="4">
    <source>
        <dbReference type="Proteomes" id="UP000070539"/>
    </source>
</evidence>
<dbReference type="InterPro" id="IPR029058">
    <property type="entry name" value="AB_hydrolase_fold"/>
</dbReference>
<reference evidence="2 4" key="1">
    <citation type="submission" date="2016-01" db="EMBL/GenBank/DDBJ databases">
        <title>Genome sequence of Clostridium neopropionicum X4, DSM-3847.</title>
        <authorList>
            <person name="Poehlein A."/>
            <person name="Beck M.H."/>
            <person name="Bengelsdorf F.R."/>
            <person name="Daniel R."/>
            <person name="Duerre P."/>
        </authorList>
    </citation>
    <scope>NUCLEOTIDE SEQUENCE [LARGE SCALE GENOMIC DNA]</scope>
    <source>
        <strain evidence="2 4">DSM-3847</strain>
    </source>
</reference>
<dbReference type="InterPro" id="IPR000073">
    <property type="entry name" value="AB_hydrolase_1"/>
</dbReference>
<dbReference type="AlphaFoldDB" id="A0A136WI62"/>
<name>A0A136WI62_9FIRM</name>
<comment type="caution">
    <text evidence="2">The sequence shown here is derived from an EMBL/GenBank/DDBJ whole genome shotgun (WGS) entry which is preliminary data.</text>
</comment>
<accession>A0A136WI62</accession>
<dbReference type="PANTHER" id="PTHR46438:SF2">
    <property type="entry name" value="ALPHA_BETA-HYDROLASES SUPERFAMILY PROTEIN"/>
    <property type="match status" value="1"/>
</dbReference>
<dbReference type="EC" id="3.7.1.13" evidence="2"/>
<organism evidence="2 4">
    <name type="scientific">Anaerotignum neopropionicum</name>
    <dbReference type="NCBI Taxonomy" id="36847"/>
    <lineage>
        <taxon>Bacteria</taxon>
        <taxon>Bacillati</taxon>
        <taxon>Bacillota</taxon>
        <taxon>Clostridia</taxon>
        <taxon>Lachnospirales</taxon>
        <taxon>Anaerotignaceae</taxon>
        <taxon>Anaerotignum</taxon>
    </lineage>
</organism>
<dbReference type="GO" id="GO:0018768">
    <property type="term" value="F:2-hydroxy-6-oxo-6-(2'-aminophenyl)hexa-2,4-dienoate hydrolase activity"/>
    <property type="evidence" value="ECO:0007669"/>
    <property type="project" value="UniProtKB-EC"/>
</dbReference>
<keyword evidence="2" id="KW-0378">Hydrolase</keyword>
<dbReference type="STRING" id="36847.CLNEO_02650"/>
<evidence type="ECO:0000259" key="1">
    <source>
        <dbReference type="Pfam" id="PF00561"/>
    </source>
</evidence>
<dbReference type="OrthoDB" id="9808398at2"/>
<dbReference type="Pfam" id="PF00561">
    <property type="entry name" value="Abhydrolase_1"/>
    <property type="match status" value="1"/>
</dbReference>